<feature type="domain" description="FAD-dependent oxidoreductase 2 FAD-binding" evidence="6">
    <location>
        <begin position="18"/>
        <end position="449"/>
    </location>
</feature>
<dbReference type="NCBIfam" id="TIGR01813">
    <property type="entry name" value="flavo_cyto_c"/>
    <property type="match status" value="1"/>
</dbReference>
<accession>A0A6A5ZD07</accession>
<dbReference type="PANTHER" id="PTHR43400:SF12">
    <property type="entry name" value="FUMARATE REDUCTASE"/>
    <property type="match status" value="1"/>
</dbReference>
<dbReference type="EC" id="1.3.1.6" evidence="4"/>
<keyword evidence="3 4" id="KW-0560">Oxidoreductase</keyword>
<dbReference type="AlphaFoldDB" id="A0A6A5ZD07"/>
<comment type="catalytic activity">
    <reaction evidence="4">
        <text>succinate + NAD(+) = fumarate + NADH + H(+)</text>
        <dbReference type="Rhea" id="RHEA:18281"/>
        <dbReference type="ChEBI" id="CHEBI:15378"/>
        <dbReference type="ChEBI" id="CHEBI:29806"/>
        <dbReference type="ChEBI" id="CHEBI:30031"/>
        <dbReference type="ChEBI" id="CHEBI:57540"/>
        <dbReference type="ChEBI" id="CHEBI:57945"/>
        <dbReference type="EC" id="1.3.1.6"/>
    </reaction>
</comment>
<dbReference type="Proteomes" id="UP000799770">
    <property type="component" value="Unassembled WGS sequence"/>
</dbReference>
<feature type="region of interest" description="Disordered" evidence="5">
    <location>
        <begin position="44"/>
        <end position="73"/>
    </location>
</feature>
<comment type="similarity">
    <text evidence="4">Belongs to the FAD-dependent oxidoreductase 2 family. FRD/SDH subfamily.</text>
</comment>
<dbReference type="Pfam" id="PF00890">
    <property type="entry name" value="FAD_binding_2"/>
    <property type="match status" value="1"/>
</dbReference>
<protein>
    <recommendedName>
        <fullName evidence="4">Fumarate reductase</fullName>
        <ecNumber evidence="4">1.3.1.6</ecNumber>
    </recommendedName>
</protein>
<dbReference type="GO" id="GO:0010181">
    <property type="term" value="F:FMN binding"/>
    <property type="evidence" value="ECO:0007669"/>
    <property type="project" value="InterPro"/>
</dbReference>
<sequence length="475" mass="50242">MATATLPSLNRSNDGATIVGSGLAGLSAASQLIAHGISVRLLERSPKPGGNSIKASSGINGAPTKYQPVSEPHDAFYSDTVSSAGKAFASKTGRREKLISTLTGKSSEAISWLVEEMGVDLSKVAQLGGHSYPRTHRGSGQTPPGAAIVTTLLQRLQESSLFELKIGCTVTKVLQDGLRVTGVKYVCEDDTVQEAHGPVIFAAGGFAGDAEGTLAQYRPDLAGYPSTNEPRPGAQPLLTTIGAQLLDMDLVQVHPTGFVDPAHPDSPVKFLAAEVLRGEGGLLLMNGKRFFNELETRENVTNAITSQPPMSTSPKQWSVQLILDEGTYRAAKPHVDFYLFKGLMKKTAIEDLGDDALESVRQYAVAAAKGPDHFGRTNFARWTLTNPTPESAVYVGTVTPVVHFTMGGVAINEHSEVLDEIDEKIEGLWAAGEVTGGVHGGNRLGGSSLLECVVFGRIAGDECAKYSQKTGKTGQ</sequence>
<dbReference type="SUPFAM" id="SSF51905">
    <property type="entry name" value="FAD/NAD(P)-binding domain"/>
    <property type="match status" value="1"/>
</dbReference>
<evidence type="ECO:0000256" key="3">
    <source>
        <dbReference type="ARBA" id="ARBA00023002"/>
    </source>
</evidence>
<dbReference type="Gene3D" id="3.50.50.60">
    <property type="entry name" value="FAD/NAD(P)-binding domain"/>
    <property type="match status" value="1"/>
</dbReference>
<dbReference type="OrthoDB" id="10252157at2759"/>
<dbReference type="InterPro" id="IPR010960">
    <property type="entry name" value="Flavocytochrome_c"/>
</dbReference>
<dbReference type="SUPFAM" id="SSF56425">
    <property type="entry name" value="Succinate dehydrogenase/fumarate reductase flavoprotein, catalytic domain"/>
    <property type="match status" value="1"/>
</dbReference>
<dbReference type="GO" id="GO:0016156">
    <property type="term" value="F:fumarate reductase (NADH) activity"/>
    <property type="evidence" value="ECO:0007669"/>
    <property type="project" value="UniProtKB-EC"/>
</dbReference>
<gene>
    <name evidence="7" type="ORF">BDV96DRAFT_611641</name>
</gene>
<name>A0A6A5ZD07_9PLEO</name>
<dbReference type="InterPro" id="IPR050315">
    <property type="entry name" value="FAD-oxidoreductase_2"/>
</dbReference>
<evidence type="ECO:0000259" key="6">
    <source>
        <dbReference type="Pfam" id="PF00890"/>
    </source>
</evidence>
<dbReference type="InterPro" id="IPR027477">
    <property type="entry name" value="Succ_DH/fumarate_Rdtase_cat_sf"/>
</dbReference>
<keyword evidence="2 4" id="KW-0274">FAD</keyword>
<keyword evidence="1 4" id="KW-0285">Flavoprotein</keyword>
<dbReference type="InterPro" id="IPR036188">
    <property type="entry name" value="FAD/NAD-bd_sf"/>
</dbReference>
<organism evidence="7 8">
    <name type="scientific">Lophiotrema nucula</name>
    <dbReference type="NCBI Taxonomy" id="690887"/>
    <lineage>
        <taxon>Eukaryota</taxon>
        <taxon>Fungi</taxon>
        <taxon>Dikarya</taxon>
        <taxon>Ascomycota</taxon>
        <taxon>Pezizomycotina</taxon>
        <taxon>Dothideomycetes</taxon>
        <taxon>Pleosporomycetidae</taxon>
        <taxon>Pleosporales</taxon>
        <taxon>Lophiotremataceae</taxon>
        <taxon>Lophiotrema</taxon>
    </lineage>
</organism>
<keyword evidence="8" id="KW-1185">Reference proteome</keyword>
<evidence type="ECO:0000313" key="7">
    <source>
        <dbReference type="EMBL" id="KAF2117085.1"/>
    </source>
</evidence>
<dbReference type="EMBL" id="ML977319">
    <property type="protein sequence ID" value="KAF2117085.1"/>
    <property type="molecule type" value="Genomic_DNA"/>
</dbReference>
<dbReference type="Gene3D" id="3.90.700.10">
    <property type="entry name" value="Succinate dehydrogenase/fumarate reductase flavoprotein, catalytic domain"/>
    <property type="match status" value="1"/>
</dbReference>
<comment type="function">
    <text evidence="4">Irreversibly catalyzes the reduction of fumarate to succinate.</text>
</comment>
<proteinExistence type="inferred from homology"/>
<evidence type="ECO:0000256" key="5">
    <source>
        <dbReference type="SAM" id="MobiDB-lite"/>
    </source>
</evidence>
<evidence type="ECO:0000313" key="8">
    <source>
        <dbReference type="Proteomes" id="UP000799770"/>
    </source>
</evidence>
<dbReference type="InterPro" id="IPR003953">
    <property type="entry name" value="FAD-dep_OxRdtase_2_FAD-bd"/>
</dbReference>
<dbReference type="PANTHER" id="PTHR43400">
    <property type="entry name" value="FUMARATE REDUCTASE"/>
    <property type="match status" value="1"/>
</dbReference>
<reference evidence="7" key="1">
    <citation type="journal article" date="2020" name="Stud. Mycol.">
        <title>101 Dothideomycetes genomes: a test case for predicting lifestyles and emergence of pathogens.</title>
        <authorList>
            <person name="Haridas S."/>
            <person name="Albert R."/>
            <person name="Binder M."/>
            <person name="Bloem J."/>
            <person name="Labutti K."/>
            <person name="Salamov A."/>
            <person name="Andreopoulos B."/>
            <person name="Baker S."/>
            <person name="Barry K."/>
            <person name="Bills G."/>
            <person name="Bluhm B."/>
            <person name="Cannon C."/>
            <person name="Castanera R."/>
            <person name="Culley D."/>
            <person name="Daum C."/>
            <person name="Ezra D."/>
            <person name="Gonzalez J."/>
            <person name="Henrissat B."/>
            <person name="Kuo A."/>
            <person name="Liang C."/>
            <person name="Lipzen A."/>
            <person name="Lutzoni F."/>
            <person name="Magnuson J."/>
            <person name="Mondo S."/>
            <person name="Nolan M."/>
            <person name="Ohm R."/>
            <person name="Pangilinan J."/>
            <person name="Park H.-J."/>
            <person name="Ramirez L."/>
            <person name="Alfaro M."/>
            <person name="Sun H."/>
            <person name="Tritt A."/>
            <person name="Yoshinaga Y."/>
            <person name="Zwiers L.-H."/>
            <person name="Turgeon B."/>
            <person name="Goodwin S."/>
            <person name="Spatafora J."/>
            <person name="Crous P."/>
            <person name="Grigoriev I."/>
        </authorList>
    </citation>
    <scope>NUCLEOTIDE SEQUENCE</scope>
    <source>
        <strain evidence="7">CBS 627.86</strain>
    </source>
</reference>
<comment type="cofactor">
    <cofactor evidence="4">
        <name>FAD</name>
        <dbReference type="ChEBI" id="CHEBI:57692"/>
    </cofactor>
    <text evidence="4">Binds 1 FAD per monomer.</text>
</comment>
<evidence type="ECO:0000256" key="2">
    <source>
        <dbReference type="ARBA" id="ARBA00022827"/>
    </source>
</evidence>
<evidence type="ECO:0000256" key="4">
    <source>
        <dbReference type="RuleBase" id="RU366062"/>
    </source>
</evidence>
<evidence type="ECO:0000256" key="1">
    <source>
        <dbReference type="ARBA" id="ARBA00022630"/>
    </source>
</evidence>